<evidence type="ECO:0008006" key="3">
    <source>
        <dbReference type="Google" id="ProtNLM"/>
    </source>
</evidence>
<dbReference type="AlphaFoldDB" id="N2BB47"/>
<organism evidence="1 2">
    <name type="scientific">Eubacterium plexicaudatum ASF492</name>
    <dbReference type="NCBI Taxonomy" id="1235802"/>
    <lineage>
        <taxon>Bacteria</taxon>
        <taxon>Bacillati</taxon>
        <taxon>Bacillota</taxon>
        <taxon>Clostridia</taxon>
        <taxon>Eubacteriales</taxon>
        <taxon>Eubacteriaceae</taxon>
        <taxon>Eubacterium</taxon>
    </lineage>
</organism>
<dbReference type="HOGENOM" id="CLU_3098921_0_0_9"/>
<comment type="caution">
    <text evidence="1">The sequence shown here is derived from an EMBL/GenBank/DDBJ whole genome shotgun (WGS) entry which is preliminary data.</text>
</comment>
<reference evidence="1 2" key="1">
    <citation type="journal article" date="2014" name="Genome Announc.">
        <title>Draft genome sequences of the altered schaedler flora, a defined bacterial community from gnotobiotic mice.</title>
        <authorList>
            <person name="Wannemuehler M.J."/>
            <person name="Overstreet A.M."/>
            <person name="Ward D.V."/>
            <person name="Phillips G.J."/>
        </authorList>
    </citation>
    <scope>NUCLEOTIDE SEQUENCE [LARGE SCALE GENOMIC DNA]</scope>
    <source>
        <strain evidence="1 2">ASF492</strain>
    </source>
</reference>
<protein>
    <recommendedName>
        <fullName evidence="3">Excisionase family DNA binding domain-containing protein</fullName>
    </recommendedName>
</protein>
<dbReference type="STRING" id="1235802.C823_00347"/>
<keyword evidence="2" id="KW-1185">Reference proteome</keyword>
<evidence type="ECO:0000313" key="1">
    <source>
        <dbReference type="EMBL" id="EMZ37621.1"/>
    </source>
</evidence>
<dbReference type="OrthoDB" id="1913083at2"/>
<sequence>MSEIPTINASEKFLLTFDEAAGYFGIGRNKLRNMASYGAPLTGCYITARRL</sequence>
<dbReference type="Gene3D" id="3.90.105.50">
    <property type="match status" value="1"/>
</dbReference>
<accession>N2BB47</accession>
<dbReference type="Proteomes" id="UP000012589">
    <property type="component" value="Unassembled WGS sequence"/>
</dbReference>
<dbReference type="EMBL" id="AQFT01000010">
    <property type="protein sequence ID" value="EMZ37621.1"/>
    <property type="molecule type" value="Genomic_DNA"/>
</dbReference>
<proteinExistence type="predicted"/>
<gene>
    <name evidence="1" type="ORF">C823_00347</name>
</gene>
<name>N2BB47_9FIRM</name>
<dbReference type="InterPro" id="IPR038148">
    <property type="entry name" value="Tn1545/Tn916_Xis"/>
</dbReference>
<evidence type="ECO:0000313" key="2">
    <source>
        <dbReference type="Proteomes" id="UP000012589"/>
    </source>
</evidence>